<dbReference type="Proteomes" id="UP000186857">
    <property type="component" value="Unassembled WGS sequence"/>
</dbReference>
<dbReference type="InterPro" id="IPR002934">
    <property type="entry name" value="Polymerase_NTP_transf_dom"/>
</dbReference>
<dbReference type="Pfam" id="PF01909">
    <property type="entry name" value="NTP_transf_2"/>
    <property type="match status" value="1"/>
</dbReference>
<dbReference type="PANTHER" id="PTHR33571">
    <property type="entry name" value="SSL8005 PROTEIN"/>
    <property type="match status" value="1"/>
</dbReference>
<dbReference type="PANTHER" id="PTHR33571:SF12">
    <property type="entry name" value="BSL3053 PROTEIN"/>
    <property type="match status" value="1"/>
</dbReference>
<evidence type="ECO:0000256" key="3">
    <source>
        <dbReference type="ARBA" id="ARBA00022679"/>
    </source>
</evidence>
<organism evidence="11 12">
    <name type="scientific">Actinomyces oris</name>
    <dbReference type="NCBI Taxonomy" id="544580"/>
    <lineage>
        <taxon>Bacteria</taxon>
        <taxon>Bacillati</taxon>
        <taxon>Actinomycetota</taxon>
        <taxon>Actinomycetes</taxon>
        <taxon>Actinomycetales</taxon>
        <taxon>Actinomycetaceae</taxon>
        <taxon>Actinomyces</taxon>
    </lineage>
</organism>
<dbReference type="GO" id="GO:0005524">
    <property type="term" value="F:ATP binding"/>
    <property type="evidence" value="ECO:0007669"/>
    <property type="project" value="UniProtKB-KW"/>
</dbReference>
<proteinExistence type="inferred from homology"/>
<evidence type="ECO:0000256" key="9">
    <source>
        <dbReference type="ARBA" id="ARBA00038276"/>
    </source>
</evidence>
<dbReference type="Gene3D" id="3.30.460.10">
    <property type="entry name" value="Beta Polymerase, domain 2"/>
    <property type="match status" value="1"/>
</dbReference>
<evidence type="ECO:0000256" key="6">
    <source>
        <dbReference type="ARBA" id="ARBA00022741"/>
    </source>
</evidence>
<dbReference type="RefSeq" id="WP_075376688.1">
    <property type="nucleotide sequence ID" value="NZ_MSKJ01000013.1"/>
</dbReference>
<accession>A0A1Q8V947</accession>
<dbReference type="InterPro" id="IPR043519">
    <property type="entry name" value="NT_sf"/>
</dbReference>
<protein>
    <submittedName>
        <fullName evidence="11">Toxin-antitoxin system toxin subunit</fullName>
    </submittedName>
</protein>
<evidence type="ECO:0000256" key="5">
    <source>
        <dbReference type="ARBA" id="ARBA00022723"/>
    </source>
</evidence>
<comment type="cofactor">
    <cofactor evidence="1">
        <name>Mg(2+)</name>
        <dbReference type="ChEBI" id="CHEBI:18420"/>
    </cofactor>
</comment>
<dbReference type="AlphaFoldDB" id="A0A1Q8V947"/>
<feature type="domain" description="Polymerase nucleotidyl transferase" evidence="10">
    <location>
        <begin position="80"/>
        <end position="158"/>
    </location>
</feature>
<comment type="caution">
    <text evidence="11">The sequence shown here is derived from an EMBL/GenBank/DDBJ whole genome shotgun (WGS) entry which is preliminary data.</text>
</comment>
<dbReference type="InterPro" id="IPR052038">
    <property type="entry name" value="Type-VII_TA_antitoxin"/>
</dbReference>
<dbReference type="GO" id="GO:0016779">
    <property type="term" value="F:nucleotidyltransferase activity"/>
    <property type="evidence" value="ECO:0007669"/>
    <property type="project" value="UniProtKB-KW"/>
</dbReference>
<evidence type="ECO:0000313" key="11">
    <source>
        <dbReference type="EMBL" id="OLO44622.1"/>
    </source>
</evidence>
<comment type="similarity">
    <text evidence="9">Belongs to the MntA antitoxin family.</text>
</comment>
<keyword evidence="4" id="KW-0548">Nucleotidyltransferase</keyword>
<dbReference type="Gene3D" id="1.10.10.60">
    <property type="entry name" value="Homeodomain-like"/>
    <property type="match status" value="1"/>
</dbReference>
<evidence type="ECO:0000259" key="10">
    <source>
        <dbReference type="Pfam" id="PF01909"/>
    </source>
</evidence>
<evidence type="ECO:0000256" key="1">
    <source>
        <dbReference type="ARBA" id="ARBA00001946"/>
    </source>
</evidence>
<keyword evidence="5" id="KW-0479">Metal-binding</keyword>
<evidence type="ECO:0000256" key="8">
    <source>
        <dbReference type="ARBA" id="ARBA00022842"/>
    </source>
</evidence>
<gene>
    <name evidence="11" type="ORF">BKH29_06140</name>
</gene>
<sequence>MSVVDPAENLAAVAQETDKAVRQARERLVTAVRKASRDGMSQKEIARQIGRSQPEVSRLLRFHGTTPLARRLRSARHEVIETVKAAGGSNVRVFGSVATGREHEGSDIDLLFHMDQPLGLMDLAGLEMELGSVLDTDVDLVPDTNIRPTMRERIISEAVPL</sequence>
<evidence type="ECO:0000256" key="7">
    <source>
        <dbReference type="ARBA" id="ARBA00022840"/>
    </source>
</evidence>
<dbReference type="EMBL" id="MSKJ01000013">
    <property type="protein sequence ID" value="OLO44622.1"/>
    <property type="molecule type" value="Genomic_DNA"/>
</dbReference>
<keyword evidence="6" id="KW-0547">Nucleotide-binding</keyword>
<dbReference type="CDD" id="cd05403">
    <property type="entry name" value="NT_KNTase_like"/>
    <property type="match status" value="1"/>
</dbReference>
<keyword evidence="3" id="KW-0808">Transferase</keyword>
<keyword evidence="7" id="KW-0067">ATP-binding</keyword>
<dbReference type="OrthoDB" id="9803128at2"/>
<name>A0A1Q8V947_9ACTO</name>
<reference evidence="11 12" key="1">
    <citation type="submission" date="2016-12" db="EMBL/GenBank/DDBJ databases">
        <title>Genomic Comparison of strains in the 'Actinomyces naeslundii' Group.</title>
        <authorList>
            <person name="Mughal S.R."/>
            <person name="Do T."/>
            <person name="Gilbert S.C."/>
            <person name="Witherden E.A."/>
            <person name="Didelot X."/>
            <person name="Beighton D."/>
        </authorList>
    </citation>
    <scope>NUCLEOTIDE SEQUENCE [LARGE SCALE GENOMIC DNA]</scope>
    <source>
        <strain evidence="11 12">CCUG 33920</strain>
    </source>
</reference>
<keyword evidence="2" id="KW-1277">Toxin-antitoxin system</keyword>
<evidence type="ECO:0000313" key="12">
    <source>
        <dbReference type="Proteomes" id="UP000186857"/>
    </source>
</evidence>
<dbReference type="GO" id="GO:0046872">
    <property type="term" value="F:metal ion binding"/>
    <property type="evidence" value="ECO:0007669"/>
    <property type="project" value="UniProtKB-KW"/>
</dbReference>
<evidence type="ECO:0000256" key="2">
    <source>
        <dbReference type="ARBA" id="ARBA00022649"/>
    </source>
</evidence>
<evidence type="ECO:0000256" key="4">
    <source>
        <dbReference type="ARBA" id="ARBA00022695"/>
    </source>
</evidence>
<keyword evidence="8" id="KW-0460">Magnesium</keyword>
<dbReference type="SUPFAM" id="SSF81301">
    <property type="entry name" value="Nucleotidyltransferase"/>
    <property type="match status" value="1"/>
</dbReference>